<sequence>MLSGLVVIDEIQIMPELFSKLRYIVDSPDNKCSCMVLGSASPDIIKGGSETLAGRIEFVDLTGFDITETGKENIIPLWNRGGFPRPFLAENDENSFIWRQNFIRTFLQRRY</sequence>
<dbReference type="Proteomes" id="UP000193334">
    <property type="component" value="Chromosome"/>
</dbReference>
<evidence type="ECO:0000313" key="2">
    <source>
        <dbReference type="EMBL" id="ARN57037.1"/>
    </source>
</evidence>
<dbReference type="SUPFAM" id="SSF52540">
    <property type="entry name" value="P-loop containing nucleoside triphosphate hydrolases"/>
    <property type="match status" value="1"/>
</dbReference>
<name>A0A1W6LMN7_9BACT</name>
<proteinExistence type="predicted"/>
<dbReference type="InterPro" id="IPR041682">
    <property type="entry name" value="AAA_14"/>
</dbReference>
<feature type="domain" description="AAA" evidence="1">
    <location>
        <begin position="5"/>
        <end position="68"/>
    </location>
</feature>
<dbReference type="AlphaFoldDB" id="A0A1W6LMN7"/>
<keyword evidence="3" id="KW-1185">Reference proteome</keyword>
<gene>
    <name evidence="2" type="ORF">STSP1_01432</name>
</gene>
<organism evidence="2 3">
    <name type="scientific">Sedimentisphaera salicampi</name>
    <dbReference type="NCBI Taxonomy" id="1941349"/>
    <lineage>
        <taxon>Bacteria</taxon>
        <taxon>Pseudomonadati</taxon>
        <taxon>Planctomycetota</taxon>
        <taxon>Phycisphaerae</taxon>
        <taxon>Sedimentisphaerales</taxon>
        <taxon>Sedimentisphaeraceae</taxon>
        <taxon>Sedimentisphaera</taxon>
    </lineage>
</organism>
<accession>A0A1W6LMN7</accession>
<dbReference type="PANTHER" id="PTHR43566:SF2">
    <property type="entry name" value="DUF4143 DOMAIN-CONTAINING PROTEIN"/>
    <property type="match status" value="1"/>
</dbReference>
<dbReference type="InterPro" id="IPR027417">
    <property type="entry name" value="P-loop_NTPase"/>
</dbReference>
<reference evidence="3" key="1">
    <citation type="submission" date="2017-04" db="EMBL/GenBank/DDBJ databases">
        <title>Comparative genomics and description of representatives of a novel lineage of planctomycetes thriving in anoxic sediments.</title>
        <authorList>
            <person name="Spring S."/>
            <person name="Bunk B."/>
            <person name="Sproer C."/>
        </authorList>
    </citation>
    <scope>NUCLEOTIDE SEQUENCE [LARGE SCALE GENOMIC DNA]</scope>
    <source>
        <strain evidence="3">ST-PulAB-D4</strain>
    </source>
</reference>
<evidence type="ECO:0000259" key="1">
    <source>
        <dbReference type="Pfam" id="PF13173"/>
    </source>
</evidence>
<dbReference type="EMBL" id="CP021023">
    <property type="protein sequence ID" value="ARN57037.1"/>
    <property type="molecule type" value="Genomic_DNA"/>
</dbReference>
<evidence type="ECO:0000313" key="3">
    <source>
        <dbReference type="Proteomes" id="UP000193334"/>
    </source>
</evidence>
<dbReference type="Pfam" id="PF13173">
    <property type="entry name" value="AAA_14"/>
    <property type="match status" value="1"/>
</dbReference>
<dbReference type="PANTHER" id="PTHR43566">
    <property type="entry name" value="CONSERVED PROTEIN"/>
    <property type="match status" value="1"/>
</dbReference>
<protein>
    <recommendedName>
        <fullName evidence="1">AAA domain-containing protein</fullName>
    </recommendedName>
</protein>
<dbReference type="KEGG" id="pbp:STSP1_01432"/>